<gene>
    <name evidence="4" type="ORF">HAPAU_14610</name>
</gene>
<dbReference type="PATRIC" id="fig|1008153.3.peg.1475"/>
<dbReference type="PROSITE" id="PS51186">
    <property type="entry name" value="GNAT"/>
    <property type="match status" value="1"/>
</dbReference>
<keyword evidence="5" id="KW-1185">Reference proteome</keyword>
<feature type="domain" description="N-acetyltransferase" evidence="3">
    <location>
        <begin position="1"/>
        <end position="131"/>
    </location>
</feature>
<evidence type="ECO:0000256" key="1">
    <source>
        <dbReference type="ARBA" id="ARBA00022679"/>
    </source>
</evidence>
<evidence type="ECO:0000313" key="5">
    <source>
        <dbReference type="Proteomes" id="UP000075321"/>
    </source>
</evidence>
<name>A0A151AFH9_9EURY</name>
<dbReference type="InterPro" id="IPR000182">
    <property type="entry name" value="GNAT_dom"/>
</dbReference>
<dbReference type="InterPro" id="IPR045039">
    <property type="entry name" value="NSI-like"/>
</dbReference>
<dbReference type="GO" id="GO:0008080">
    <property type="term" value="F:N-acetyltransferase activity"/>
    <property type="evidence" value="ECO:0007669"/>
    <property type="project" value="InterPro"/>
</dbReference>
<dbReference type="AlphaFoldDB" id="A0A151AFH9"/>
<dbReference type="GO" id="GO:0005737">
    <property type="term" value="C:cytoplasm"/>
    <property type="evidence" value="ECO:0007669"/>
    <property type="project" value="TreeGrafter"/>
</dbReference>
<keyword evidence="2" id="KW-0012">Acyltransferase</keyword>
<sequence>MSYEIETEPPTPAEFVSLRRAAGLNPHTEAAAERGLGDELFAVTIRDGSEAVAMGRIVGDGATVYQIVDIAVHPDQQGEGLGRRLMEELLAYLDEHAPETAYVNLIANVPEFYERFGFEVCAPELVGMDRR</sequence>
<dbReference type="Proteomes" id="UP000075321">
    <property type="component" value="Unassembled WGS sequence"/>
</dbReference>
<evidence type="ECO:0000259" key="3">
    <source>
        <dbReference type="PROSITE" id="PS51186"/>
    </source>
</evidence>
<organism evidence="4 5">
    <name type="scientific">Halalkalicoccus paucihalophilus</name>
    <dbReference type="NCBI Taxonomy" id="1008153"/>
    <lineage>
        <taxon>Archaea</taxon>
        <taxon>Methanobacteriati</taxon>
        <taxon>Methanobacteriota</taxon>
        <taxon>Stenosarchaea group</taxon>
        <taxon>Halobacteria</taxon>
        <taxon>Halobacteriales</taxon>
        <taxon>Halococcaceae</taxon>
        <taxon>Halalkalicoccus</taxon>
    </lineage>
</organism>
<dbReference type="SUPFAM" id="SSF55729">
    <property type="entry name" value="Acyl-CoA N-acyltransferases (Nat)"/>
    <property type="match status" value="1"/>
</dbReference>
<dbReference type="InterPro" id="IPR016181">
    <property type="entry name" value="Acyl_CoA_acyltransferase"/>
</dbReference>
<accession>A0A151AFH9</accession>
<dbReference type="PANTHER" id="PTHR43626">
    <property type="entry name" value="ACYL-COA N-ACYLTRANSFERASE"/>
    <property type="match status" value="1"/>
</dbReference>
<dbReference type="OrthoDB" id="87545at2157"/>
<comment type="caution">
    <text evidence="4">The sequence shown here is derived from an EMBL/GenBank/DDBJ whole genome shotgun (WGS) entry which is preliminary data.</text>
</comment>
<dbReference type="CDD" id="cd04301">
    <property type="entry name" value="NAT_SF"/>
    <property type="match status" value="1"/>
</dbReference>
<dbReference type="Gene3D" id="3.40.630.30">
    <property type="match status" value="1"/>
</dbReference>
<protein>
    <submittedName>
        <fullName evidence="4">Ribosomal-protein-alanine N-acetyltransferase</fullName>
    </submittedName>
</protein>
<dbReference type="EMBL" id="LTAZ01000004">
    <property type="protein sequence ID" value="KYH26363.1"/>
    <property type="molecule type" value="Genomic_DNA"/>
</dbReference>
<dbReference type="RefSeq" id="WP_066381017.1">
    <property type="nucleotide sequence ID" value="NZ_LTAZ01000004.1"/>
</dbReference>
<proteinExistence type="predicted"/>
<reference evidence="4 5" key="1">
    <citation type="submission" date="2016-02" db="EMBL/GenBank/DDBJ databases">
        <title>Genome sequence of Halalkalicoccus paucihalophilus DSM 24557.</title>
        <authorList>
            <person name="Poehlein A."/>
            <person name="Daniel R."/>
        </authorList>
    </citation>
    <scope>NUCLEOTIDE SEQUENCE [LARGE SCALE GENOMIC DNA]</scope>
    <source>
        <strain evidence="4 5">DSM 24557</strain>
    </source>
</reference>
<dbReference type="PANTHER" id="PTHR43626:SF4">
    <property type="entry name" value="GCN5-RELATED N-ACETYLTRANSFERASE 2, CHLOROPLASTIC"/>
    <property type="match status" value="1"/>
</dbReference>
<dbReference type="Pfam" id="PF13508">
    <property type="entry name" value="Acetyltransf_7"/>
    <property type="match status" value="1"/>
</dbReference>
<evidence type="ECO:0000313" key="4">
    <source>
        <dbReference type="EMBL" id="KYH26363.1"/>
    </source>
</evidence>
<evidence type="ECO:0000256" key="2">
    <source>
        <dbReference type="ARBA" id="ARBA00023315"/>
    </source>
</evidence>
<keyword evidence="1 4" id="KW-0808">Transferase</keyword>